<feature type="signal peptide" evidence="2">
    <location>
        <begin position="1"/>
        <end position="26"/>
    </location>
</feature>
<dbReference type="EMBL" id="CH991585">
    <property type="protein sequence ID" value="EDQ84540.1"/>
    <property type="molecule type" value="Genomic_DNA"/>
</dbReference>
<protein>
    <submittedName>
        <fullName evidence="3">Uncharacterized protein</fullName>
    </submittedName>
</protein>
<dbReference type="Proteomes" id="UP000001357">
    <property type="component" value="Unassembled WGS sequence"/>
</dbReference>
<feature type="chain" id="PRO_5002743000" evidence="2">
    <location>
        <begin position="27"/>
        <end position="801"/>
    </location>
</feature>
<dbReference type="KEGG" id="mbr:MONBRDRAFT_12730"/>
<evidence type="ECO:0000313" key="3">
    <source>
        <dbReference type="EMBL" id="EDQ84540.1"/>
    </source>
</evidence>
<dbReference type="InterPro" id="IPR054720">
    <property type="entry name" value="HpiC1"/>
</dbReference>
<reference evidence="3 4" key="1">
    <citation type="journal article" date="2008" name="Nature">
        <title>The genome of the choanoflagellate Monosiga brevicollis and the origin of metazoans.</title>
        <authorList>
            <consortium name="JGI Sequencing"/>
            <person name="King N."/>
            <person name="Westbrook M.J."/>
            <person name="Young S.L."/>
            <person name="Kuo A."/>
            <person name="Abedin M."/>
            <person name="Chapman J."/>
            <person name="Fairclough S."/>
            <person name="Hellsten U."/>
            <person name="Isogai Y."/>
            <person name="Letunic I."/>
            <person name="Marr M."/>
            <person name="Pincus D."/>
            <person name="Putnam N."/>
            <person name="Rokas A."/>
            <person name="Wright K.J."/>
            <person name="Zuzow R."/>
            <person name="Dirks W."/>
            <person name="Good M."/>
            <person name="Goodstein D."/>
            <person name="Lemons D."/>
            <person name="Li W."/>
            <person name="Lyons J.B."/>
            <person name="Morris A."/>
            <person name="Nichols S."/>
            <person name="Richter D.J."/>
            <person name="Salamov A."/>
            <person name="Bork P."/>
            <person name="Lim W.A."/>
            <person name="Manning G."/>
            <person name="Miller W.T."/>
            <person name="McGinnis W."/>
            <person name="Shapiro H."/>
            <person name="Tjian R."/>
            <person name="Grigoriev I.V."/>
            <person name="Rokhsar D."/>
        </authorList>
    </citation>
    <scope>NUCLEOTIDE SEQUENCE [LARGE SCALE GENOMIC DNA]</scope>
    <source>
        <strain evidence="4">MX1 / ATCC 50154</strain>
    </source>
</reference>
<gene>
    <name evidence="3" type="ORF">MONBRDRAFT_12730</name>
</gene>
<evidence type="ECO:0000256" key="2">
    <source>
        <dbReference type="SAM" id="SignalP"/>
    </source>
</evidence>
<accession>A9VD52</accession>
<keyword evidence="2" id="KW-0732">Signal</keyword>
<keyword evidence="4" id="KW-1185">Reference proteome</keyword>
<dbReference type="RefSeq" id="XP_001750656.1">
    <property type="nucleotide sequence ID" value="XM_001750604.1"/>
</dbReference>
<dbReference type="Pfam" id="PF22825">
    <property type="entry name" value="HpiC1-like"/>
    <property type="match status" value="1"/>
</dbReference>
<dbReference type="InterPro" id="IPR028994">
    <property type="entry name" value="Integrin_alpha_N"/>
</dbReference>
<evidence type="ECO:0000256" key="1">
    <source>
        <dbReference type="SAM" id="MobiDB-lite"/>
    </source>
</evidence>
<evidence type="ECO:0000313" key="4">
    <source>
        <dbReference type="Proteomes" id="UP000001357"/>
    </source>
</evidence>
<dbReference type="SUPFAM" id="SSF69318">
    <property type="entry name" value="Integrin alpha N-terminal domain"/>
    <property type="match status" value="1"/>
</dbReference>
<name>A9VD52_MONBE</name>
<feature type="compositionally biased region" description="Low complexity" evidence="1">
    <location>
        <begin position="564"/>
        <end position="601"/>
    </location>
</feature>
<dbReference type="AlphaFoldDB" id="A9VD52"/>
<proteinExistence type="predicted"/>
<dbReference type="InParanoid" id="A9VD52"/>
<sequence length="801" mass="86656">MAWSGLRIRFFAFITLVLVLSSSATAAAHWSWPVVNPSFEAVGTTPSLNLNPEGWSLTGFGATYAPTTASYHAAQPLASPASGSRVLLLSGGSSASQRLGSMPPTVATLSISAAVGQPKTFSFPCTAHLQLIAEAQHEVPAVTANSTTSGRFTTMQLDLDFASHPKSTLLANRPPLILVLNAQGSNSKIEFDNIQILSASERTWLLHTKPFLNQRVVFAVTSTKVSMFQQASSGQLFERVIAFVNSDFLSPDLDAFHLDVGRINQDAEQDIVLWRPDLGAIMWYKTTIGPLSFTERFVGTASNLVAALVLDVTGSGLGDVLAVNTSGHISWFRNRNSQFSTIPIGRLELVDGDAATIALLMPRSGVSLASTLPNDPLSGDTIFARGSASLVDLVYLPADHKKPAYVILGQVHGTEGSWALEMGTLGVAQQHIICQASEANQTGQLVATIGWPRGAMTLPRIVLEMRESISKQLLTSQTLSATDLQIRPQQWVDVHLLFRIPPIVTRLELTIAAIGADTVLFDHIRLARVETSLESLPLLGYASSMSTTSTTTTTTIDTVPTQQPTSRVPTTSRRTVSTATTVPDGAGGATPAPTTSATTATTSNPLGLRVLNVDNFAFSFPRLVEAPSFAREAMGWWLDGMAGVFLPHSSAVPTAEENQVLFLANRGQATYALTERLCIGCRFRIYFDVIWRADFETFPTLLFALRTERQGIAFVQDVTDQNSMQLVPQGAALRKVVDFQAQQSSFEPVLLDFSRDEAPGQVLIDNVVVVFAPAGYHGNFELESMQLYLSHCDARARHYYR</sequence>
<feature type="region of interest" description="Disordered" evidence="1">
    <location>
        <begin position="549"/>
        <end position="601"/>
    </location>
</feature>
<organism evidence="3 4">
    <name type="scientific">Monosiga brevicollis</name>
    <name type="common">Choanoflagellate</name>
    <dbReference type="NCBI Taxonomy" id="81824"/>
    <lineage>
        <taxon>Eukaryota</taxon>
        <taxon>Choanoflagellata</taxon>
        <taxon>Craspedida</taxon>
        <taxon>Salpingoecidae</taxon>
        <taxon>Monosiga</taxon>
    </lineage>
</organism>
<dbReference type="GeneID" id="5895916"/>